<reference evidence="3" key="1">
    <citation type="submission" date="2016-02" db="EMBL/GenBank/DDBJ databases">
        <title>Comparative genomics of biotechnologically important yeasts.</title>
        <authorList>
            <consortium name="DOE Joint Genome Institute"/>
            <person name="Riley R."/>
            <person name="Haridas S."/>
            <person name="Wolfe K.H."/>
            <person name="Lopes M.R."/>
            <person name="Hittinger C.T."/>
            <person name="Goker M."/>
            <person name="Salamov A."/>
            <person name="Wisecaver J."/>
            <person name="Long T.M."/>
            <person name="Aerts A.L."/>
            <person name="Barry K."/>
            <person name="Choi C."/>
            <person name="Clum A."/>
            <person name="Coughlan A.Y."/>
            <person name="Deshpande S."/>
            <person name="Douglass A.P."/>
            <person name="Hanson S.J."/>
            <person name="Klenk H.-P."/>
            <person name="Labutti K."/>
            <person name="Lapidus A."/>
            <person name="Lindquist E."/>
            <person name="Lipzen A."/>
            <person name="Meier-Kolthoff J.P."/>
            <person name="Ohm R.A."/>
            <person name="Otillar R.P."/>
            <person name="Pangilinan J."/>
            <person name="Peng Y."/>
            <person name="Rokas A."/>
            <person name="Rosa C.A."/>
            <person name="Scheuner C."/>
            <person name="Sibirny A.A."/>
            <person name="Slot J.C."/>
            <person name="Stielow J.B."/>
            <person name="Sun H."/>
            <person name="Kurtzman C.P."/>
            <person name="Blackwell M."/>
            <person name="Jeffries T.W."/>
            <person name="Grigoriev I.V."/>
        </authorList>
    </citation>
    <scope>NUCLEOTIDE SEQUENCE [LARGE SCALE GENOMIC DNA]</scope>
    <source>
        <strain evidence="3">NRRL Y-17796</strain>
    </source>
</reference>
<dbReference type="SUPFAM" id="SSF48371">
    <property type="entry name" value="ARM repeat"/>
    <property type="match status" value="1"/>
</dbReference>
<protein>
    <submittedName>
        <fullName evidence="2">Uncharacterized protein</fullName>
    </submittedName>
</protein>
<keyword evidence="3" id="KW-1185">Reference proteome</keyword>
<dbReference type="OrthoDB" id="26149at2759"/>
<organism evidence="2 3">
    <name type="scientific">Tortispora caseinolytica NRRL Y-17796</name>
    <dbReference type="NCBI Taxonomy" id="767744"/>
    <lineage>
        <taxon>Eukaryota</taxon>
        <taxon>Fungi</taxon>
        <taxon>Dikarya</taxon>
        <taxon>Ascomycota</taxon>
        <taxon>Saccharomycotina</taxon>
        <taxon>Trigonopsidomycetes</taxon>
        <taxon>Trigonopsidales</taxon>
        <taxon>Trigonopsidaceae</taxon>
        <taxon>Tortispora</taxon>
    </lineage>
</organism>
<dbReference type="InterPro" id="IPR016024">
    <property type="entry name" value="ARM-type_fold"/>
</dbReference>
<gene>
    <name evidence="2" type="ORF">CANCADRAFT_3309</name>
</gene>
<dbReference type="PANTHER" id="PTHR10957">
    <property type="entry name" value="RAP1 GTPASE-GDP DISSOCIATION STIMULATOR 1"/>
    <property type="match status" value="1"/>
</dbReference>
<evidence type="ECO:0000313" key="3">
    <source>
        <dbReference type="Proteomes" id="UP000095023"/>
    </source>
</evidence>
<name>A0A1E4TAC8_9ASCO</name>
<dbReference type="Gene3D" id="1.25.10.10">
    <property type="entry name" value="Leucine-rich Repeat Variant"/>
    <property type="match status" value="2"/>
</dbReference>
<dbReference type="EMBL" id="KV453843">
    <property type="protein sequence ID" value="ODV88663.1"/>
    <property type="molecule type" value="Genomic_DNA"/>
</dbReference>
<accession>A0A1E4TAC8</accession>
<evidence type="ECO:0000313" key="2">
    <source>
        <dbReference type="EMBL" id="ODV88663.1"/>
    </source>
</evidence>
<dbReference type="InterPro" id="IPR040144">
    <property type="entry name" value="RAP1GDS1"/>
</dbReference>
<evidence type="ECO:0000256" key="1">
    <source>
        <dbReference type="SAM" id="MobiDB-lite"/>
    </source>
</evidence>
<dbReference type="GO" id="GO:0005085">
    <property type="term" value="F:guanyl-nucleotide exchange factor activity"/>
    <property type="evidence" value="ECO:0007669"/>
    <property type="project" value="InterPro"/>
</dbReference>
<dbReference type="Proteomes" id="UP000095023">
    <property type="component" value="Unassembled WGS sequence"/>
</dbReference>
<dbReference type="AlphaFoldDB" id="A0A1E4TAC8"/>
<proteinExistence type="predicted"/>
<dbReference type="InterPro" id="IPR011989">
    <property type="entry name" value="ARM-like"/>
</dbReference>
<sequence>MTVYQSAPSLDALATKYGQSDESAKLTFLETIDPAVLIDNATAEDPAVRRASWRLIGNLMADSDAVRSLFLDHNLLDALVTAFPSSDDTLAPILLGNIVNLLLGDVVVNLPAQLVAHVFACSPSERRDFTVQVLIEADAVCSENLEPFLATLASAPAYYDSLEARDHALSLFASMLTKSEPLTVSTLQLLTRLLQKVAESETSTVGQLGDALVETAVAPGLAEIPAEIVSAWGDLIATDFPLPFSIISLIGNSIHSETDATAAIANNLHRKILLSYNRVPLLSKDHYAHLVASTLRNICIPPMNKSVCAAAGGFDFACSLLNSPSSVLQFDGIALLRVLVSNCYENAIMCSRNPDVKVLIHTFETQSNTSIKYEIARVMYALLRTLAKVPDDPSLSFAIETWPDFGRVLQLTITQDTYPKLRSESITTLAFIAAHSTLNDWTTKFLDSFPDVCQVLTTATGPDQDNVLVIASLLKTADYDALTDSTNQDLHALYDHYVQTLRSRQQPVTQPHAQLEPGLKSELASEPDSIA</sequence>
<feature type="region of interest" description="Disordered" evidence="1">
    <location>
        <begin position="505"/>
        <end position="531"/>
    </location>
</feature>